<feature type="non-terminal residue" evidence="1">
    <location>
        <position position="1"/>
    </location>
</feature>
<dbReference type="InterPro" id="IPR011050">
    <property type="entry name" value="Pectin_lyase_fold/virulence"/>
</dbReference>
<dbReference type="Gene3D" id="2.160.20.10">
    <property type="entry name" value="Single-stranded right-handed beta-helix, Pectin lyase-like"/>
    <property type="match status" value="1"/>
</dbReference>
<dbReference type="AlphaFoldDB" id="X0UJ01"/>
<sequence>VVVGRERPEYDAQAIQDAVDNYDEVILMGRFNIGTSTITVKRSVHVRGEGRTNDIPDTKVYKKGWNFPFLSQEFLLTVGGDDIDVTIENIHIENFNGTCLRNRHGNSVTIRKNRITLESGLGRGLSFGNWGDHVVGITSGGESMDKGSFPGGILIEDNYLDFGVSFARGGFISNKGVENSPDYRPDLQKHEASVCVGILLNRNLGNVVVRNNVIRNMNSRGMLVADNWASSDISIIKNTIISEVFGSYPYNSPMAGVGIFIQN</sequence>
<reference evidence="1" key="1">
    <citation type="journal article" date="2014" name="Front. Microbiol.">
        <title>High frequency of phylogenetically diverse reductive dehalogenase-homologous genes in deep subseafloor sedimentary metagenomes.</title>
        <authorList>
            <person name="Kawai M."/>
            <person name="Futagami T."/>
            <person name="Toyoda A."/>
            <person name="Takaki Y."/>
            <person name="Nishi S."/>
            <person name="Hori S."/>
            <person name="Arai W."/>
            <person name="Tsubouchi T."/>
            <person name="Morono Y."/>
            <person name="Uchiyama I."/>
            <person name="Ito T."/>
            <person name="Fujiyama A."/>
            <person name="Inagaki F."/>
            <person name="Takami H."/>
        </authorList>
    </citation>
    <scope>NUCLEOTIDE SEQUENCE</scope>
    <source>
        <strain evidence="1">Expedition CK06-06</strain>
    </source>
</reference>
<accession>X0UJ01</accession>
<evidence type="ECO:0000313" key="1">
    <source>
        <dbReference type="EMBL" id="GAG05580.1"/>
    </source>
</evidence>
<dbReference type="EMBL" id="BARS01029528">
    <property type="protein sequence ID" value="GAG05580.1"/>
    <property type="molecule type" value="Genomic_DNA"/>
</dbReference>
<dbReference type="InterPro" id="IPR012334">
    <property type="entry name" value="Pectin_lyas_fold"/>
</dbReference>
<feature type="non-terminal residue" evidence="1">
    <location>
        <position position="263"/>
    </location>
</feature>
<protein>
    <recommendedName>
        <fullName evidence="2">Right handed beta helix domain-containing protein</fullName>
    </recommendedName>
</protein>
<organism evidence="1">
    <name type="scientific">marine sediment metagenome</name>
    <dbReference type="NCBI Taxonomy" id="412755"/>
    <lineage>
        <taxon>unclassified sequences</taxon>
        <taxon>metagenomes</taxon>
        <taxon>ecological metagenomes</taxon>
    </lineage>
</organism>
<dbReference type="SUPFAM" id="SSF51126">
    <property type="entry name" value="Pectin lyase-like"/>
    <property type="match status" value="1"/>
</dbReference>
<gene>
    <name evidence="1" type="ORF">S01H1_46149</name>
</gene>
<evidence type="ECO:0008006" key="2">
    <source>
        <dbReference type="Google" id="ProtNLM"/>
    </source>
</evidence>
<name>X0UJ01_9ZZZZ</name>
<proteinExistence type="predicted"/>
<comment type="caution">
    <text evidence="1">The sequence shown here is derived from an EMBL/GenBank/DDBJ whole genome shotgun (WGS) entry which is preliminary data.</text>
</comment>